<reference evidence="2" key="1">
    <citation type="journal article" date="2019" name="Int. J. Syst. Evol. Microbiol.">
        <title>The Global Catalogue of Microorganisms (GCM) 10K type strain sequencing project: providing services to taxonomists for standard genome sequencing and annotation.</title>
        <authorList>
            <consortium name="The Broad Institute Genomics Platform"/>
            <consortium name="The Broad Institute Genome Sequencing Center for Infectious Disease"/>
            <person name="Wu L."/>
            <person name="Ma J."/>
        </authorList>
    </citation>
    <scope>NUCLEOTIDE SEQUENCE [LARGE SCALE GENOMIC DNA]</scope>
    <source>
        <strain evidence="2">JCM 13852</strain>
    </source>
</reference>
<accession>A0ABW0XVA2</accession>
<comment type="caution">
    <text evidence="1">The sequence shown here is derived from an EMBL/GenBank/DDBJ whole genome shotgun (WGS) entry which is preliminary data.</text>
</comment>
<keyword evidence="2" id="KW-1185">Reference proteome</keyword>
<gene>
    <name evidence="1" type="ORF">ACFP2V_26855</name>
</gene>
<evidence type="ECO:0000313" key="1">
    <source>
        <dbReference type="EMBL" id="MFC5673592.1"/>
    </source>
</evidence>
<evidence type="ECO:0000313" key="2">
    <source>
        <dbReference type="Proteomes" id="UP001596183"/>
    </source>
</evidence>
<protein>
    <recommendedName>
        <fullName evidence="3">Immunity protein 35 domain-containing protein</fullName>
    </recommendedName>
</protein>
<dbReference type="EMBL" id="JBHSPC010000089">
    <property type="protein sequence ID" value="MFC5673592.1"/>
    <property type="molecule type" value="Genomic_DNA"/>
</dbReference>
<name>A0ABW0XVA2_9ACTN</name>
<proteinExistence type="predicted"/>
<sequence length="120" mass="13467">MRPEYDTEWSAMKEESLEEGEARRLAEDFGRGLTDRWDEWAFELGLWTTPVVTGRFGFTWRPTARDEGGRQIRVGGNWPLLVAPDTGACRLVKGANEFAALKQHIAGSQHPLGPVPLTSR</sequence>
<dbReference type="RefSeq" id="WP_381217691.1">
    <property type="nucleotide sequence ID" value="NZ_JBHSPC010000089.1"/>
</dbReference>
<evidence type="ECO:0008006" key="3">
    <source>
        <dbReference type="Google" id="ProtNLM"/>
    </source>
</evidence>
<organism evidence="1 2">
    <name type="scientific">Streptomyces incanus</name>
    <dbReference type="NCBI Taxonomy" id="887453"/>
    <lineage>
        <taxon>Bacteria</taxon>
        <taxon>Bacillati</taxon>
        <taxon>Actinomycetota</taxon>
        <taxon>Actinomycetes</taxon>
        <taxon>Kitasatosporales</taxon>
        <taxon>Streptomycetaceae</taxon>
        <taxon>Streptomyces</taxon>
    </lineage>
</organism>
<dbReference type="Proteomes" id="UP001596183">
    <property type="component" value="Unassembled WGS sequence"/>
</dbReference>